<evidence type="ECO:0008006" key="3">
    <source>
        <dbReference type="Google" id="ProtNLM"/>
    </source>
</evidence>
<evidence type="ECO:0000313" key="2">
    <source>
        <dbReference type="Proteomes" id="UP000198755"/>
    </source>
</evidence>
<organism evidence="1 2">
    <name type="scientific">Methylocapsa palsarum</name>
    <dbReference type="NCBI Taxonomy" id="1612308"/>
    <lineage>
        <taxon>Bacteria</taxon>
        <taxon>Pseudomonadati</taxon>
        <taxon>Pseudomonadota</taxon>
        <taxon>Alphaproteobacteria</taxon>
        <taxon>Hyphomicrobiales</taxon>
        <taxon>Beijerinckiaceae</taxon>
        <taxon>Methylocapsa</taxon>
    </lineage>
</organism>
<gene>
    <name evidence="1" type="ORF">SAMN05444581_10144</name>
</gene>
<name>A0A1I3VSC9_9HYPH</name>
<dbReference type="AlphaFoldDB" id="A0A1I3VSC9"/>
<keyword evidence="2" id="KW-1185">Reference proteome</keyword>
<dbReference type="Proteomes" id="UP000198755">
    <property type="component" value="Unassembled WGS sequence"/>
</dbReference>
<dbReference type="EMBL" id="FOSN01000001">
    <property type="protein sequence ID" value="SFJ97833.1"/>
    <property type="molecule type" value="Genomic_DNA"/>
</dbReference>
<evidence type="ECO:0000313" key="1">
    <source>
        <dbReference type="EMBL" id="SFJ97833.1"/>
    </source>
</evidence>
<protein>
    <recommendedName>
        <fullName evidence="3">Phosphinothricin acetyltransferase</fullName>
    </recommendedName>
</protein>
<accession>A0A1I3VSC9</accession>
<proteinExistence type="predicted"/>
<sequence>MIGVMTITLRLAGPGDLATVQEIVRAAYNHYIARIGREPGPMFNDYATLPAVYVHLMSVFRGACVKAPAARR</sequence>
<reference evidence="1 2" key="1">
    <citation type="submission" date="2016-10" db="EMBL/GenBank/DDBJ databases">
        <authorList>
            <person name="de Groot N.N."/>
        </authorList>
    </citation>
    <scope>NUCLEOTIDE SEQUENCE [LARGE SCALE GENOMIC DNA]</scope>
    <source>
        <strain evidence="1 2">NE2</strain>
    </source>
</reference>